<name>A0ABR6X216_9BURK</name>
<dbReference type="RefSeq" id="WP_186922047.1">
    <property type="nucleotide sequence ID" value="NZ_JACOFW010000005.1"/>
</dbReference>
<comment type="caution">
    <text evidence="2">The sequence shown here is derived from an EMBL/GenBank/DDBJ whole genome shotgun (WGS) entry which is preliminary data.</text>
</comment>
<evidence type="ECO:0000313" key="2">
    <source>
        <dbReference type="EMBL" id="MBC3806957.1"/>
    </source>
</evidence>
<feature type="chain" id="PRO_5046383271" description="Secreted protein" evidence="1">
    <location>
        <begin position="25"/>
        <end position="95"/>
    </location>
</feature>
<evidence type="ECO:0000313" key="3">
    <source>
        <dbReference type="Proteomes" id="UP000648257"/>
    </source>
</evidence>
<evidence type="ECO:0000256" key="1">
    <source>
        <dbReference type="SAM" id="SignalP"/>
    </source>
</evidence>
<accession>A0ABR6X216</accession>
<protein>
    <recommendedName>
        <fullName evidence="4">Secreted protein</fullName>
    </recommendedName>
</protein>
<keyword evidence="1" id="KW-0732">Signal</keyword>
<organism evidence="2 3">
    <name type="scientific">Undibacterium seohonense</name>
    <dbReference type="NCBI Taxonomy" id="1344950"/>
    <lineage>
        <taxon>Bacteria</taxon>
        <taxon>Pseudomonadati</taxon>
        <taxon>Pseudomonadota</taxon>
        <taxon>Betaproteobacteria</taxon>
        <taxon>Burkholderiales</taxon>
        <taxon>Oxalobacteraceae</taxon>
        <taxon>Undibacterium</taxon>
    </lineage>
</organism>
<dbReference type="EMBL" id="JACOFW010000005">
    <property type="protein sequence ID" value="MBC3806957.1"/>
    <property type="molecule type" value="Genomic_DNA"/>
</dbReference>
<evidence type="ECO:0008006" key="4">
    <source>
        <dbReference type="Google" id="ProtNLM"/>
    </source>
</evidence>
<keyword evidence="3" id="KW-1185">Reference proteome</keyword>
<proteinExistence type="predicted"/>
<dbReference type="Proteomes" id="UP000648257">
    <property type="component" value="Unassembled WGS sequence"/>
</dbReference>
<feature type="signal peptide" evidence="1">
    <location>
        <begin position="1"/>
        <end position="24"/>
    </location>
</feature>
<gene>
    <name evidence="2" type="ORF">H8K52_06310</name>
</gene>
<sequence length="95" mass="10078">MKTKNLRTILLGAVLSAAAFTAIAATTGTGVPKDPGPAPFGNWVGVYKFIQPHAGPDGRYYTYTYVTVTGTTQQYCQQQIPSNGNVSVVQSCHLA</sequence>
<reference evidence="2 3" key="1">
    <citation type="submission" date="2020-08" db="EMBL/GenBank/DDBJ databases">
        <title>Novel species isolated from subtropical streams in China.</title>
        <authorList>
            <person name="Lu H."/>
        </authorList>
    </citation>
    <scope>NUCLEOTIDE SEQUENCE [LARGE SCALE GENOMIC DNA]</scope>
    <source>
        <strain evidence="2 3">KACC 16656</strain>
    </source>
</reference>